<dbReference type="PROSITE" id="PS01044">
    <property type="entry name" value="SQUALEN_PHYTOEN_SYN_1"/>
    <property type="match status" value="1"/>
</dbReference>
<dbReference type="Pfam" id="PF00494">
    <property type="entry name" value="SQS_PSY"/>
    <property type="match status" value="1"/>
</dbReference>
<dbReference type="PANTHER" id="PTHR11626:SF2">
    <property type="entry name" value="SQUALENE SYNTHASE"/>
    <property type="match status" value="1"/>
</dbReference>
<name>A0A4P9Z2W1_9FUNG</name>
<dbReference type="GO" id="GO:0055056">
    <property type="term" value="F:D-glucose transmembrane transporter activity"/>
    <property type="evidence" value="ECO:0007669"/>
    <property type="project" value="UniProtKB-UniRule"/>
</dbReference>
<comment type="catalytic activity">
    <reaction evidence="15">
        <text>2 (2E,6E)-farnesyl diphosphate + NADPH + H(+) = squalene + 2 diphosphate + NADP(+)</text>
        <dbReference type="Rhea" id="RHEA:32295"/>
        <dbReference type="ChEBI" id="CHEBI:15378"/>
        <dbReference type="ChEBI" id="CHEBI:15440"/>
        <dbReference type="ChEBI" id="CHEBI:33019"/>
        <dbReference type="ChEBI" id="CHEBI:57783"/>
        <dbReference type="ChEBI" id="CHEBI:58349"/>
        <dbReference type="ChEBI" id="CHEBI:175763"/>
        <dbReference type="EC" id="2.5.1.21"/>
    </reaction>
</comment>
<dbReference type="InterPro" id="IPR044844">
    <property type="entry name" value="Trans_IPPS_euk-type"/>
</dbReference>
<evidence type="ECO:0000256" key="5">
    <source>
        <dbReference type="ARBA" id="ARBA00022516"/>
    </source>
</evidence>
<comment type="subcellular location">
    <subcellularLocation>
        <location evidence="2">Membrane</location>
    </subcellularLocation>
</comment>
<dbReference type="FunFam" id="1.10.600.10:FF:000003">
    <property type="entry name" value="Farnesyl-diphosphate farnesyltransferase 1"/>
    <property type="match status" value="1"/>
</dbReference>
<dbReference type="GO" id="GO:0051996">
    <property type="term" value="F:squalene synthase [NAD(P)H] activity"/>
    <property type="evidence" value="ECO:0007669"/>
    <property type="project" value="UniProtKB-UniRule"/>
</dbReference>
<evidence type="ECO:0000256" key="4">
    <source>
        <dbReference type="ARBA" id="ARBA00012373"/>
    </source>
</evidence>
<accession>A0A4P9Z2W1</accession>
<dbReference type="InterPro" id="IPR008949">
    <property type="entry name" value="Isoprenoid_synthase_dom_sf"/>
</dbReference>
<dbReference type="GO" id="GO:0045338">
    <property type="term" value="P:farnesyl diphosphate metabolic process"/>
    <property type="evidence" value="ECO:0007669"/>
    <property type="project" value="InterPro"/>
</dbReference>
<dbReference type="SUPFAM" id="SSF48576">
    <property type="entry name" value="Terpenoid synthases"/>
    <property type="match status" value="1"/>
</dbReference>
<evidence type="ECO:0000256" key="10">
    <source>
        <dbReference type="ARBA" id="ARBA00023011"/>
    </source>
</evidence>
<keyword evidence="17" id="KW-1185">Reference proteome</keyword>
<evidence type="ECO:0000256" key="2">
    <source>
        <dbReference type="ARBA" id="ARBA00004370"/>
    </source>
</evidence>
<keyword evidence="14" id="KW-0753">Steroid metabolism</keyword>
<dbReference type="InterPro" id="IPR033904">
    <property type="entry name" value="Trans_IPPS_HH"/>
</dbReference>
<comment type="catalytic activity">
    <reaction evidence="15">
        <text>2 (2E,6E)-farnesyl diphosphate + NADH + H(+) = squalene + 2 diphosphate + NAD(+)</text>
        <dbReference type="Rhea" id="RHEA:32299"/>
        <dbReference type="ChEBI" id="CHEBI:15378"/>
        <dbReference type="ChEBI" id="CHEBI:15440"/>
        <dbReference type="ChEBI" id="CHEBI:33019"/>
        <dbReference type="ChEBI" id="CHEBI:57540"/>
        <dbReference type="ChEBI" id="CHEBI:57945"/>
        <dbReference type="ChEBI" id="CHEBI:175763"/>
        <dbReference type="EC" id="2.5.1.21"/>
    </reaction>
</comment>
<evidence type="ECO:0000256" key="12">
    <source>
        <dbReference type="ARBA" id="ARBA00023136"/>
    </source>
</evidence>
<dbReference type="SFLD" id="SFLDS00005">
    <property type="entry name" value="Isoprenoid_Synthase_Type_I"/>
    <property type="match status" value="1"/>
</dbReference>
<evidence type="ECO:0000256" key="14">
    <source>
        <dbReference type="ARBA" id="ARBA00023221"/>
    </source>
</evidence>
<dbReference type="InterPro" id="IPR019845">
    <property type="entry name" value="Squalene/phytoene_synthase_CS"/>
</dbReference>
<dbReference type="InterPro" id="IPR006449">
    <property type="entry name" value="Squal_synth-like"/>
</dbReference>
<dbReference type="PANTHER" id="PTHR11626">
    <property type="entry name" value="FARNESYL-DIPHOSPHATE FARNESYLTRANSFERASE"/>
    <property type="match status" value="1"/>
</dbReference>
<keyword evidence="8" id="KW-0752">Steroid biosynthesis</keyword>
<comment type="pathway">
    <text evidence="15">Terpene metabolism; lanosterol biosynthesis; lanosterol from farnesyl diphosphate: step 1/3.</text>
</comment>
<evidence type="ECO:0000256" key="6">
    <source>
        <dbReference type="ARBA" id="ARBA00022679"/>
    </source>
</evidence>
<dbReference type="Proteomes" id="UP000278143">
    <property type="component" value="Unassembled WGS sequence"/>
</dbReference>
<dbReference type="PROSITE" id="PS01045">
    <property type="entry name" value="SQUALEN_PHYTOEN_SYN_2"/>
    <property type="match status" value="1"/>
</dbReference>
<dbReference type="Gene3D" id="1.10.600.10">
    <property type="entry name" value="Farnesyl Diphosphate Synthase"/>
    <property type="match status" value="1"/>
</dbReference>
<dbReference type="InterPro" id="IPR002060">
    <property type="entry name" value="Squ/phyt_synthse"/>
</dbReference>
<dbReference type="AlphaFoldDB" id="A0A4P9Z2W1"/>
<evidence type="ECO:0000256" key="11">
    <source>
        <dbReference type="ARBA" id="ARBA00023098"/>
    </source>
</evidence>
<dbReference type="OrthoDB" id="431150at2759"/>
<evidence type="ECO:0000256" key="7">
    <source>
        <dbReference type="ARBA" id="ARBA00022692"/>
    </source>
</evidence>
<sequence length="390" mass="43902">MSPLTDALTRPAELLALLNYKFLRPSAVENPAVAADGTVTNKARFVCYNLLNRTSRSFSAVIKELDEELMDPVCLFYVILRALDTVEDDMTLPVDRKIFVLQHFHEYIFEEGWHFTESGPNEKDRDVLVEFHVIIEFFLQIKPRYQQVIADITRRMGHGMAEFCTRRVESKADYDLYCHYVAGLVGIGLSSLFAASGLEGKPASNSMGLFLQKTNIIRDFLEDHIEGRLFWPREIWSQYADDPEVFRDASARDKALACLNHMCLDAFAHIPDAIEYMSMIRNQTVFNFCAIPQVMAISTLALVFNNPQVFEQNVKIRKGLACKLIIEAQDMSMVRGIFLDFLNEISRKNTNASDPNFIKLSTTIAQVGVAAATSIVAACSLLTTNDAVAA</sequence>
<reference evidence="17" key="1">
    <citation type="journal article" date="2018" name="Nat. Microbiol.">
        <title>Leveraging single-cell genomics to expand the fungal tree of life.</title>
        <authorList>
            <person name="Ahrendt S.R."/>
            <person name="Quandt C.A."/>
            <person name="Ciobanu D."/>
            <person name="Clum A."/>
            <person name="Salamov A."/>
            <person name="Andreopoulos B."/>
            <person name="Cheng J.F."/>
            <person name="Woyke T."/>
            <person name="Pelin A."/>
            <person name="Henrissat B."/>
            <person name="Reynolds N.K."/>
            <person name="Benny G.L."/>
            <person name="Smith M.E."/>
            <person name="James T.Y."/>
            <person name="Grigoriev I.V."/>
        </authorList>
    </citation>
    <scope>NUCLEOTIDE SEQUENCE [LARGE SCALE GENOMIC DNA]</scope>
    <source>
        <strain evidence="17">Benny S71-1</strain>
    </source>
</reference>
<dbReference type="GO" id="GO:0006696">
    <property type="term" value="P:ergosterol biosynthetic process"/>
    <property type="evidence" value="ECO:0007669"/>
    <property type="project" value="TreeGrafter"/>
</dbReference>
<evidence type="ECO:0000256" key="1">
    <source>
        <dbReference type="ARBA" id="ARBA00001946"/>
    </source>
</evidence>
<dbReference type="EC" id="2.5.1.21" evidence="4 15"/>
<keyword evidence="12" id="KW-0472">Membrane</keyword>
<evidence type="ECO:0000313" key="16">
    <source>
        <dbReference type="EMBL" id="RKP26708.1"/>
    </source>
</evidence>
<evidence type="ECO:0000256" key="3">
    <source>
        <dbReference type="ARBA" id="ARBA00006251"/>
    </source>
</evidence>
<dbReference type="EMBL" id="KZ989353">
    <property type="protein sequence ID" value="RKP26708.1"/>
    <property type="molecule type" value="Genomic_DNA"/>
</dbReference>
<keyword evidence="6 15" id="KW-0808">Transferase</keyword>
<dbReference type="CDD" id="cd00683">
    <property type="entry name" value="Trans_IPPS_HH"/>
    <property type="match status" value="1"/>
</dbReference>
<keyword evidence="7" id="KW-0812">Transmembrane</keyword>
<proteinExistence type="inferred from homology"/>
<evidence type="ECO:0000313" key="17">
    <source>
        <dbReference type="Proteomes" id="UP000278143"/>
    </source>
</evidence>
<organism evidence="16 17">
    <name type="scientific">Syncephalis pseudoplumigaleata</name>
    <dbReference type="NCBI Taxonomy" id="1712513"/>
    <lineage>
        <taxon>Eukaryota</taxon>
        <taxon>Fungi</taxon>
        <taxon>Fungi incertae sedis</taxon>
        <taxon>Zoopagomycota</taxon>
        <taxon>Zoopagomycotina</taxon>
        <taxon>Zoopagomycetes</taxon>
        <taxon>Zoopagales</taxon>
        <taxon>Piptocephalidaceae</taxon>
        <taxon>Syncephalis</taxon>
    </lineage>
</organism>
<comment type="cofactor">
    <cofactor evidence="1 15">
        <name>Mg(2+)</name>
        <dbReference type="ChEBI" id="CHEBI:18420"/>
    </cofactor>
</comment>
<evidence type="ECO:0000256" key="15">
    <source>
        <dbReference type="RuleBase" id="RU368088"/>
    </source>
</evidence>
<keyword evidence="10" id="KW-0756">Sterol biosynthesis</keyword>
<dbReference type="UniPathway" id="UPA00767">
    <property type="reaction ID" value="UER00751"/>
</dbReference>
<keyword evidence="13" id="KW-1207">Sterol metabolism</keyword>
<dbReference type="GO" id="GO:0005789">
    <property type="term" value="C:endoplasmic reticulum membrane"/>
    <property type="evidence" value="ECO:0007669"/>
    <property type="project" value="TreeGrafter"/>
</dbReference>
<evidence type="ECO:0000256" key="9">
    <source>
        <dbReference type="ARBA" id="ARBA00022989"/>
    </source>
</evidence>
<dbReference type="SFLD" id="SFLDG01018">
    <property type="entry name" value="Squalene/Phytoene_Synthase_Lik"/>
    <property type="match status" value="1"/>
</dbReference>
<keyword evidence="11" id="KW-0443">Lipid metabolism</keyword>
<keyword evidence="9" id="KW-1133">Transmembrane helix</keyword>
<comment type="function">
    <text evidence="15">Catalyzes the condensation of 2 farnesyl pyrophosphate (FPP) moieties to form squalene.</text>
</comment>
<keyword evidence="5" id="KW-0444">Lipid biosynthesis</keyword>
<evidence type="ECO:0000256" key="13">
    <source>
        <dbReference type="ARBA" id="ARBA00023166"/>
    </source>
</evidence>
<evidence type="ECO:0000256" key="8">
    <source>
        <dbReference type="ARBA" id="ARBA00022955"/>
    </source>
</evidence>
<protein>
    <recommendedName>
        <fullName evidence="4 15">Squalene synthase</fullName>
        <shortName evidence="15">SQS</shortName>
        <shortName evidence="15">SS</shortName>
        <ecNumber evidence="4 15">2.5.1.21</ecNumber>
    </recommendedName>
</protein>
<dbReference type="NCBIfam" id="TIGR01559">
    <property type="entry name" value="squal_synth"/>
    <property type="match status" value="1"/>
</dbReference>
<comment type="similarity">
    <text evidence="3 15">Belongs to the phytoene/squalene synthase family.</text>
</comment>
<gene>
    <name evidence="16" type="ORF">SYNPS1DRAFT_13818</name>
</gene>